<proteinExistence type="predicted"/>
<feature type="chain" id="PRO_5022048949" evidence="4">
    <location>
        <begin position="19"/>
        <end position="445"/>
    </location>
</feature>
<dbReference type="SMART" id="SM00248">
    <property type="entry name" value="ANK"/>
    <property type="match status" value="10"/>
</dbReference>
<protein>
    <submittedName>
        <fullName evidence="5">Uncharacterized protein</fullName>
    </submittedName>
</protein>
<feature type="repeat" description="ANK" evidence="3">
    <location>
        <begin position="188"/>
        <end position="220"/>
    </location>
</feature>
<evidence type="ECO:0000256" key="3">
    <source>
        <dbReference type="PROSITE-ProRule" id="PRU00023"/>
    </source>
</evidence>
<accession>A0A512ALS9</accession>
<dbReference type="PROSITE" id="PS50088">
    <property type="entry name" value="ANK_REPEAT"/>
    <property type="match status" value="7"/>
</dbReference>
<dbReference type="SUPFAM" id="SSF48403">
    <property type="entry name" value="Ankyrin repeat"/>
    <property type="match status" value="1"/>
</dbReference>
<dbReference type="PROSITE" id="PS50297">
    <property type="entry name" value="ANK_REP_REGION"/>
    <property type="match status" value="4"/>
</dbReference>
<feature type="signal peptide" evidence="4">
    <location>
        <begin position="1"/>
        <end position="18"/>
    </location>
</feature>
<dbReference type="Proteomes" id="UP000321464">
    <property type="component" value="Unassembled WGS sequence"/>
</dbReference>
<sequence>MRKLAALLLAFSPLPAVAHGVEAVSRAIAEDDPEALAAALAHGPKAAALANAVLEYGETPLARAVETQDPALVDVLLKARAQTDRPDALGVTPLLLACERGNGAIVAALVAAGAPVDQSNPDAVTPLAMCARFADVEAVRALLARGAAVESVDARGQTPLMWAASAGRLDAVSALLASGAQVNRETPNGFTPLFFALASGKANVASALIAAGSDVKHRGPENTSALQMALYQKNWAAAEELVRLGGGDVAELDRQGRRPLHVAAAAGQGSLIAALLERGAEVDALSGPSKITWVTEANFGMPPPPVQPTTALMAAAKAGQADVMWQLVRAGADEHFVDGAGVNLVLAAAQGRSAAALGLAIELAGDANAADKDKTTALHMLAGGPFFPELPAMLRALASHGAKADIPNAKGKTALQVLEGGLATVQAAFHEVYPDKAPSSLALTH</sequence>
<dbReference type="InterPro" id="IPR002110">
    <property type="entry name" value="Ankyrin_rpt"/>
</dbReference>
<evidence type="ECO:0000313" key="6">
    <source>
        <dbReference type="Proteomes" id="UP000321464"/>
    </source>
</evidence>
<dbReference type="AlphaFoldDB" id="A0A512ALS9"/>
<evidence type="ECO:0000313" key="5">
    <source>
        <dbReference type="EMBL" id="GEO00648.1"/>
    </source>
</evidence>
<dbReference type="Gene3D" id="1.25.40.20">
    <property type="entry name" value="Ankyrin repeat-containing domain"/>
    <property type="match status" value="3"/>
</dbReference>
<dbReference type="PANTHER" id="PTHR24198:SF165">
    <property type="entry name" value="ANKYRIN REPEAT-CONTAINING PROTEIN-RELATED"/>
    <property type="match status" value="1"/>
</dbReference>
<feature type="repeat" description="ANK" evidence="3">
    <location>
        <begin position="155"/>
        <end position="187"/>
    </location>
</feature>
<dbReference type="InterPro" id="IPR036770">
    <property type="entry name" value="Ankyrin_rpt-contain_sf"/>
</dbReference>
<feature type="repeat" description="ANK" evidence="3">
    <location>
        <begin position="122"/>
        <end position="154"/>
    </location>
</feature>
<name>A0A512ALS9_9SPHN</name>
<feature type="repeat" description="ANK" evidence="3">
    <location>
        <begin position="307"/>
        <end position="339"/>
    </location>
</feature>
<dbReference type="EMBL" id="BJYR01000016">
    <property type="protein sequence ID" value="GEO00648.1"/>
    <property type="molecule type" value="Genomic_DNA"/>
</dbReference>
<reference evidence="5 6" key="1">
    <citation type="submission" date="2019-07" db="EMBL/GenBank/DDBJ databases">
        <title>Whole genome shotgun sequence of Novosphingobium sediminis NBRC 106119.</title>
        <authorList>
            <person name="Hosoyama A."/>
            <person name="Uohara A."/>
            <person name="Ohji S."/>
            <person name="Ichikawa N."/>
        </authorList>
    </citation>
    <scope>NUCLEOTIDE SEQUENCE [LARGE SCALE GENOMIC DNA]</scope>
    <source>
        <strain evidence="5 6">NBRC 106119</strain>
    </source>
</reference>
<dbReference type="Pfam" id="PF12796">
    <property type="entry name" value="Ank_2"/>
    <property type="match status" value="2"/>
</dbReference>
<dbReference type="PANTHER" id="PTHR24198">
    <property type="entry name" value="ANKYRIN REPEAT AND PROTEIN KINASE DOMAIN-CONTAINING PROTEIN"/>
    <property type="match status" value="1"/>
</dbReference>
<gene>
    <name evidence="5" type="ORF">NSE01_24800</name>
</gene>
<evidence type="ECO:0000256" key="1">
    <source>
        <dbReference type="ARBA" id="ARBA00022737"/>
    </source>
</evidence>
<feature type="repeat" description="ANK" evidence="3">
    <location>
        <begin position="56"/>
        <end position="88"/>
    </location>
</feature>
<comment type="caution">
    <text evidence="5">The sequence shown here is derived from an EMBL/GenBank/DDBJ whole genome shotgun (WGS) entry which is preliminary data.</text>
</comment>
<dbReference type="Pfam" id="PF00023">
    <property type="entry name" value="Ank"/>
    <property type="match status" value="1"/>
</dbReference>
<dbReference type="OrthoDB" id="7492287at2"/>
<keyword evidence="4" id="KW-0732">Signal</keyword>
<organism evidence="5 6">
    <name type="scientific">Novosphingobium sediminis</name>
    <dbReference type="NCBI Taxonomy" id="707214"/>
    <lineage>
        <taxon>Bacteria</taxon>
        <taxon>Pseudomonadati</taxon>
        <taxon>Pseudomonadota</taxon>
        <taxon>Alphaproteobacteria</taxon>
        <taxon>Sphingomonadales</taxon>
        <taxon>Sphingomonadaceae</taxon>
        <taxon>Novosphingobium</taxon>
    </lineage>
</organism>
<feature type="repeat" description="ANK" evidence="3">
    <location>
        <begin position="89"/>
        <end position="121"/>
    </location>
</feature>
<keyword evidence="1" id="KW-0677">Repeat</keyword>
<dbReference type="RefSeq" id="WP_147159977.1">
    <property type="nucleotide sequence ID" value="NZ_BJYR01000016.1"/>
</dbReference>
<feature type="repeat" description="ANK" evidence="3">
    <location>
        <begin position="255"/>
        <end position="287"/>
    </location>
</feature>
<evidence type="ECO:0000256" key="4">
    <source>
        <dbReference type="SAM" id="SignalP"/>
    </source>
</evidence>
<keyword evidence="6" id="KW-1185">Reference proteome</keyword>
<evidence type="ECO:0000256" key="2">
    <source>
        <dbReference type="ARBA" id="ARBA00023043"/>
    </source>
</evidence>
<keyword evidence="2 3" id="KW-0040">ANK repeat</keyword>